<dbReference type="AlphaFoldDB" id="A0A2P6QP53"/>
<name>A0A2P6QP53_ROSCH</name>
<organism evidence="2 3">
    <name type="scientific">Rosa chinensis</name>
    <name type="common">China rose</name>
    <dbReference type="NCBI Taxonomy" id="74649"/>
    <lineage>
        <taxon>Eukaryota</taxon>
        <taxon>Viridiplantae</taxon>
        <taxon>Streptophyta</taxon>
        <taxon>Embryophyta</taxon>
        <taxon>Tracheophyta</taxon>
        <taxon>Spermatophyta</taxon>
        <taxon>Magnoliopsida</taxon>
        <taxon>eudicotyledons</taxon>
        <taxon>Gunneridae</taxon>
        <taxon>Pentapetalae</taxon>
        <taxon>rosids</taxon>
        <taxon>fabids</taxon>
        <taxon>Rosales</taxon>
        <taxon>Rosaceae</taxon>
        <taxon>Rosoideae</taxon>
        <taxon>Rosoideae incertae sedis</taxon>
        <taxon>Rosa</taxon>
    </lineage>
</organism>
<gene>
    <name evidence="2" type="ORF">RchiOBHm_Chr4g0385811</name>
</gene>
<dbReference type="EMBL" id="PDCK01000042">
    <property type="protein sequence ID" value="PRQ35923.1"/>
    <property type="molecule type" value="Genomic_DNA"/>
</dbReference>
<reference evidence="2 3" key="1">
    <citation type="journal article" date="2018" name="Nat. Genet.">
        <title>The Rosa genome provides new insights in the design of modern roses.</title>
        <authorList>
            <person name="Bendahmane M."/>
        </authorList>
    </citation>
    <scope>NUCLEOTIDE SEQUENCE [LARGE SCALE GENOMIC DNA]</scope>
    <source>
        <strain evidence="3">cv. Old Blush</strain>
    </source>
</reference>
<dbReference type="Gramene" id="PRQ35923">
    <property type="protein sequence ID" value="PRQ35923"/>
    <property type="gene ID" value="RchiOBHm_Chr4g0385811"/>
</dbReference>
<protein>
    <submittedName>
        <fullName evidence="2">Uncharacterized protein</fullName>
    </submittedName>
</protein>
<evidence type="ECO:0000313" key="3">
    <source>
        <dbReference type="Proteomes" id="UP000238479"/>
    </source>
</evidence>
<accession>A0A2P6QP53</accession>
<sequence length="136" mass="16078">MARFFSRWPFFLKVDLFVQPRVVVITPPPPPVKFIVLLPPPPGKVNLWNVLTALSGTAVAIFSGFGLTHQRKLLVLENCRNRRERRSAEREEEEAERKVLREKREVEAAGREVNREKREEEAHQILVQREKNRWWK</sequence>
<keyword evidence="3" id="KW-1185">Reference proteome</keyword>
<dbReference type="Proteomes" id="UP000238479">
    <property type="component" value="Chromosome 4"/>
</dbReference>
<comment type="caution">
    <text evidence="2">The sequence shown here is derived from an EMBL/GenBank/DDBJ whole genome shotgun (WGS) entry which is preliminary data.</text>
</comment>
<evidence type="ECO:0000313" key="2">
    <source>
        <dbReference type="EMBL" id="PRQ35923.1"/>
    </source>
</evidence>
<evidence type="ECO:0000256" key="1">
    <source>
        <dbReference type="SAM" id="Coils"/>
    </source>
</evidence>
<proteinExistence type="predicted"/>
<feature type="coiled-coil region" evidence="1">
    <location>
        <begin position="76"/>
        <end position="119"/>
    </location>
</feature>
<keyword evidence="1" id="KW-0175">Coiled coil</keyword>